<feature type="chain" id="PRO_5011927329" description="DUF7018 domain-containing protein" evidence="1">
    <location>
        <begin position="25"/>
        <end position="171"/>
    </location>
</feature>
<feature type="domain" description="DUF7018" evidence="2">
    <location>
        <begin position="41"/>
        <end position="158"/>
    </location>
</feature>
<feature type="signal peptide" evidence="1">
    <location>
        <begin position="1"/>
        <end position="24"/>
    </location>
</feature>
<gene>
    <name evidence="3" type="ORF">CN613_21745</name>
</gene>
<reference evidence="3 4" key="1">
    <citation type="submission" date="2017-09" db="EMBL/GenBank/DDBJ databases">
        <title>Large-scale bioinformatics analysis of Bacillus genomes uncovers conserved roles of natural products in bacterial physiology.</title>
        <authorList>
            <consortium name="Agbiome Team Llc"/>
            <person name="Bleich R.M."/>
            <person name="Grubbs K.J."/>
            <person name="Santa Maria K.C."/>
            <person name="Allen S.E."/>
            <person name="Farag S."/>
            <person name="Shank E.A."/>
            <person name="Bowers A."/>
        </authorList>
    </citation>
    <scope>NUCLEOTIDE SEQUENCE [LARGE SCALE GENOMIC DNA]</scope>
    <source>
        <strain evidence="3 4">AFS009893</strain>
    </source>
</reference>
<dbReference type="AlphaFoldDB" id="A0A2B6R2R0"/>
<evidence type="ECO:0000256" key="1">
    <source>
        <dbReference type="SAM" id="SignalP"/>
    </source>
</evidence>
<organism evidence="3 4">
    <name type="scientific">Bacillus pseudomycoides</name>
    <dbReference type="NCBI Taxonomy" id="64104"/>
    <lineage>
        <taxon>Bacteria</taxon>
        <taxon>Bacillati</taxon>
        <taxon>Bacillota</taxon>
        <taxon>Bacilli</taxon>
        <taxon>Bacillales</taxon>
        <taxon>Bacillaceae</taxon>
        <taxon>Bacillus</taxon>
        <taxon>Bacillus cereus group</taxon>
    </lineage>
</organism>
<accession>A0A2B6R2R0</accession>
<evidence type="ECO:0000313" key="4">
    <source>
        <dbReference type="Proteomes" id="UP000219775"/>
    </source>
</evidence>
<dbReference type="EMBL" id="NUDP01000085">
    <property type="protein sequence ID" value="PEM66658.1"/>
    <property type="molecule type" value="Genomic_DNA"/>
</dbReference>
<dbReference type="Proteomes" id="UP000219775">
    <property type="component" value="Unassembled WGS sequence"/>
</dbReference>
<proteinExistence type="predicted"/>
<evidence type="ECO:0000313" key="3">
    <source>
        <dbReference type="EMBL" id="PEM66658.1"/>
    </source>
</evidence>
<name>A0A2B6R2R0_9BACI</name>
<evidence type="ECO:0000259" key="2">
    <source>
        <dbReference type="Pfam" id="PF22872"/>
    </source>
</evidence>
<comment type="caution">
    <text evidence="3">The sequence shown here is derived from an EMBL/GenBank/DDBJ whole genome shotgun (WGS) entry which is preliminary data.</text>
</comment>
<protein>
    <recommendedName>
        <fullName evidence="2">DUF7018 domain-containing protein</fullName>
    </recommendedName>
</protein>
<keyword evidence="1" id="KW-0732">Signal</keyword>
<dbReference type="Pfam" id="PF22872">
    <property type="entry name" value="DUF7018"/>
    <property type="match status" value="1"/>
</dbReference>
<dbReference type="InterPro" id="IPR053854">
    <property type="entry name" value="DUF7018"/>
</dbReference>
<dbReference type="RefSeq" id="WP_097969315.1">
    <property type="nucleotide sequence ID" value="NZ_NUAS01000009.1"/>
</dbReference>
<sequence>MKFKKLITLAVPMMLLGGCGTDNAEKKADTKIEIKAEEKEKLTKEAYPSRMSNLHYELKLKMEETTEIAGRKDKDVKEQNKEILKSTDELQEVFVKFYKIDPPKEFEEPHKSLLKAIDCYKEAFDTQLSLAKSGSVTKKKTEQLKELMYKGNDYLEEGMQPIDEVVDHTRR</sequence>
<dbReference type="PROSITE" id="PS51257">
    <property type="entry name" value="PROKAR_LIPOPROTEIN"/>
    <property type="match status" value="1"/>
</dbReference>